<dbReference type="AlphaFoldDB" id="A0A146LZX2"/>
<evidence type="ECO:0000313" key="6">
    <source>
        <dbReference type="EMBL" id="JAQ11910.1"/>
    </source>
</evidence>
<feature type="compositionally biased region" description="Basic and acidic residues" evidence="4">
    <location>
        <begin position="125"/>
        <end position="142"/>
    </location>
</feature>
<dbReference type="GO" id="GO:0061630">
    <property type="term" value="F:ubiquitin protein ligase activity"/>
    <property type="evidence" value="ECO:0007669"/>
    <property type="project" value="UniProtKB-EC"/>
</dbReference>
<feature type="region of interest" description="Disordered" evidence="4">
    <location>
        <begin position="94"/>
        <end position="142"/>
    </location>
</feature>
<dbReference type="GO" id="GO:0016567">
    <property type="term" value="P:protein ubiquitination"/>
    <property type="evidence" value="ECO:0007669"/>
    <property type="project" value="TreeGrafter"/>
</dbReference>
<dbReference type="InterPro" id="IPR013083">
    <property type="entry name" value="Znf_RING/FYVE/PHD"/>
</dbReference>
<reference evidence="6" key="1">
    <citation type="journal article" date="2016" name="Gigascience">
        <title>De novo construction of an expanded transcriptome assembly for the western tarnished plant bug, Lygus hesperus.</title>
        <authorList>
            <person name="Tassone E.E."/>
            <person name="Geib S.M."/>
            <person name="Hall B."/>
            <person name="Fabrick J.A."/>
            <person name="Brent C.S."/>
            <person name="Hull J.J."/>
        </authorList>
    </citation>
    <scope>NUCLEOTIDE SEQUENCE</scope>
</reference>
<dbReference type="PANTHER" id="PTHR22996:SF0">
    <property type="entry name" value="RE60872P-RELATED"/>
    <property type="match status" value="1"/>
</dbReference>
<sequence length="264" mass="29048">NDHTYTTDEDDPNGGGRDISNDEYQSDHTSDTDEDDTNGGGSDISNDHTNDSDEYNNVDEQVEDDSADGYETGNQIDGVGSDYSAEVHHWVDESNDDSDLEQHSDNDDSHDDYDNEYNNYGVDDDINHYREGSSDGIDSENHSGYDNGGNYMDNCEGYLNQSAPVWAVPSPLASPTVPSAFIDVASLMPNTIGAQAFASRDGKRSHSVEDIMLCVICLSESREYAPSSCHHLSLCKLCADLLLLESARCPICRKAFTTLLRIYL</sequence>
<dbReference type="PROSITE" id="PS50089">
    <property type="entry name" value="ZF_RING_2"/>
    <property type="match status" value="1"/>
</dbReference>
<evidence type="ECO:0000259" key="5">
    <source>
        <dbReference type="PROSITE" id="PS50089"/>
    </source>
</evidence>
<feature type="domain" description="RING-type" evidence="5">
    <location>
        <begin position="214"/>
        <end position="253"/>
    </location>
</feature>
<protein>
    <submittedName>
        <fullName evidence="6">RING finger protein 157</fullName>
    </submittedName>
</protein>
<dbReference type="SUPFAM" id="SSF57850">
    <property type="entry name" value="RING/U-box"/>
    <property type="match status" value="1"/>
</dbReference>
<feature type="non-terminal residue" evidence="6">
    <location>
        <position position="1"/>
    </location>
</feature>
<evidence type="ECO:0000256" key="1">
    <source>
        <dbReference type="ARBA" id="ARBA00022771"/>
    </source>
</evidence>
<gene>
    <name evidence="6" type="primary">rnf157_2</name>
    <name evidence="6" type="ORF">g.78297</name>
</gene>
<proteinExistence type="predicted"/>
<dbReference type="InterPro" id="IPR001841">
    <property type="entry name" value="Znf_RING"/>
</dbReference>
<evidence type="ECO:0000256" key="2">
    <source>
        <dbReference type="ARBA" id="ARBA00022833"/>
    </source>
</evidence>
<keyword evidence="1 3" id="KW-0863">Zinc-finger</keyword>
<dbReference type="Pfam" id="PF13920">
    <property type="entry name" value="zf-C3HC4_3"/>
    <property type="match status" value="1"/>
</dbReference>
<keyword evidence="1 3" id="KW-0479">Metal-binding</keyword>
<feature type="compositionally biased region" description="Acidic residues" evidence="4">
    <location>
        <begin position="52"/>
        <end position="68"/>
    </location>
</feature>
<organism evidence="6">
    <name type="scientific">Lygus hesperus</name>
    <name type="common">Western plant bug</name>
    <dbReference type="NCBI Taxonomy" id="30085"/>
    <lineage>
        <taxon>Eukaryota</taxon>
        <taxon>Metazoa</taxon>
        <taxon>Ecdysozoa</taxon>
        <taxon>Arthropoda</taxon>
        <taxon>Hexapoda</taxon>
        <taxon>Insecta</taxon>
        <taxon>Pterygota</taxon>
        <taxon>Neoptera</taxon>
        <taxon>Paraneoptera</taxon>
        <taxon>Hemiptera</taxon>
        <taxon>Heteroptera</taxon>
        <taxon>Panheteroptera</taxon>
        <taxon>Cimicomorpha</taxon>
        <taxon>Miridae</taxon>
        <taxon>Mirini</taxon>
        <taxon>Lygus</taxon>
    </lineage>
</organism>
<dbReference type="PANTHER" id="PTHR22996">
    <property type="entry name" value="MAHOGUNIN"/>
    <property type="match status" value="1"/>
</dbReference>
<dbReference type="Gene3D" id="3.30.40.10">
    <property type="entry name" value="Zinc/RING finger domain, C3HC4 (zinc finger)"/>
    <property type="match status" value="1"/>
</dbReference>
<dbReference type="EMBL" id="GDHC01006719">
    <property type="protein sequence ID" value="JAQ11910.1"/>
    <property type="molecule type" value="Transcribed_RNA"/>
</dbReference>
<evidence type="ECO:0000256" key="3">
    <source>
        <dbReference type="PROSITE-ProRule" id="PRU00175"/>
    </source>
</evidence>
<accession>A0A146LZX2</accession>
<feature type="region of interest" description="Disordered" evidence="4">
    <location>
        <begin position="1"/>
        <end position="80"/>
    </location>
</feature>
<evidence type="ECO:0000256" key="4">
    <source>
        <dbReference type="SAM" id="MobiDB-lite"/>
    </source>
</evidence>
<name>A0A146LZX2_LYGHE</name>
<dbReference type="GO" id="GO:0008270">
    <property type="term" value="F:zinc ion binding"/>
    <property type="evidence" value="ECO:0007669"/>
    <property type="project" value="UniProtKB-KW"/>
</dbReference>
<dbReference type="InterPro" id="IPR045194">
    <property type="entry name" value="MGRN1/RNF157-like"/>
</dbReference>
<keyword evidence="2" id="KW-0862">Zinc</keyword>